<dbReference type="Proteomes" id="UP000019149">
    <property type="component" value="Unassembled WGS sequence"/>
</dbReference>
<dbReference type="AlphaFoldDB" id="W6UES6"/>
<sequence length="70" mass="7963">MKSLEPKSNSGHEETHTSAHMTVNRNFLSPSLTKRSITEFVNKVCLKLITFNFHIDCFSASQSFPNKSNF</sequence>
<dbReference type="CTD" id="36344233"/>
<dbReference type="RefSeq" id="XP_024347803.1">
    <property type="nucleotide sequence ID" value="XM_024497767.1"/>
</dbReference>
<evidence type="ECO:0000256" key="1">
    <source>
        <dbReference type="SAM" id="MobiDB-lite"/>
    </source>
</evidence>
<evidence type="ECO:0000313" key="3">
    <source>
        <dbReference type="Proteomes" id="UP000019149"/>
    </source>
</evidence>
<dbReference type="KEGG" id="egl:EGR_08518"/>
<protein>
    <submittedName>
        <fullName evidence="2">Uncharacterized protein</fullName>
    </submittedName>
</protein>
<dbReference type="EMBL" id="APAU02000109">
    <property type="protein sequence ID" value="EUB56607.1"/>
    <property type="molecule type" value="Genomic_DNA"/>
</dbReference>
<accession>W6UES6</accession>
<organism evidence="2 3">
    <name type="scientific">Echinococcus granulosus</name>
    <name type="common">Hydatid tapeworm</name>
    <dbReference type="NCBI Taxonomy" id="6210"/>
    <lineage>
        <taxon>Eukaryota</taxon>
        <taxon>Metazoa</taxon>
        <taxon>Spiralia</taxon>
        <taxon>Lophotrochozoa</taxon>
        <taxon>Platyhelminthes</taxon>
        <taxon>Cestoda</taxon>
        <taxon>Eucestoda</taxon>
        <taxon>Cyclophyllidea</taxon>
        <taxon>Taeniidae</taxon>
        <taxon>Echinococcus</taxon>
        <taxon>Echinococcus granulosus group</taxon>
    </lineage>
</organism>
<feature type="region of interest" description="Disordered" evidence="1">
    <location>
        <begin position="1"/>
        <end position="22"/>
    </location>
</feature>
<keyword evidence="3" id="KW-1185">Reference proteome</keyword>
<reference evidence="2 3" key="1">
    <citation type="journal article" date="2013" name="Nat. Genet.">
        <title>The genome of the hydatid tapeworm Echinococcus granulosus.</title>
        <authorList>
            <person name="Zheng H."/>
            <person name="Zhang W."/>
            <person name="Zhang L."/>
            <person name="Zhang Z."/>
            <person name="Li J."/>
            <person name="Lu G."/>
            <person name="Zhu Y."/>
            <person name="Wang Y."/>
            <person name="Huang Y."/>
            <person name="Liu J."/>
            <person name="Kang H."/>
            <person name="Chen J."/>
            <person name="Wang L."/>
            <person name="Chen A."/>
            <person name="Yu S."/>
            <person name="Gao Z."/>
            <person name="Jin L."/>
            <person name="Gu W."/>
            <person name="Wang Z."/>
            <person name="Zhao L."/>
            <person name="Shi B."/>
            <person name="Wen H."/>
            <person name="Lin R."/>
            <person name="Jones M.K."/>
            <person name="Brejova B."/>
            <person name="Vinar T."/>
            <person name="Zhao G."/>
            <person name="McManus D.P."/>
            <person name="Chen Z."/>
            <person name="Zhou Y."/>
            <person name="Wang S."/>
        </authorList>
    </citation>
    <scope>NUCLEOTIDE SEQUENCE [LARGE SCALE GENOMIC DNA]</scope>
</reference>
<dbReference type="GeneID" id="36344233"/>
<comment type="caution">
    <text evidence="2">The sequence shown here is derived from an EMBL/GenBank/DDBJ whole genome shotgun (WGS) entry which is preliminary data.</text>
</comment>
<evidence type="ECO:0000313" key="2">
    <source>
        <dbReference type="EMBL" id="EUB56607.1"/>
    </source>
</evidence>
<name>W6UES6_ECHGR</name>
<gene>
    <name evidence="2" type="ORF">EGR_08518</name>
</gene>
<proteinExistence type="predicted"/>